<sequence length="83" mass="9324">MLKFLLVIAVFALATYLTIRVIQRRGLLEQGPQRPSARPSRPAPKGPKPKPCIVAPDDDEDFLRDLDRKRLHPDDPDNPPATT</sequence>
<feature type="compositionally biased region" description="Low complexity" evidence="1">
    <location>
        <begin position="30"/>
        <end position="40"/>
    </location>
</feature>
<name>A0ABV1P313_9ACTN</name>
<evidence type="ECO:0000313" key="2">
    <source>
        <dbReference type="EMBL" id="MEQ7849152.1"/>
    </source>
</evidence>
<feature type="region of interest" description="Disordered" evidence="1">
    <location>
        <begin position="27"/>
        <end position="58"/>
    </location>
</feature>
<organism evidence="2 3">
    <name type="scientific">Nocardioides kribbensis</name>
    <dbReference type="NCBI Taxonomy" id="305517"/>
    <lineage>
        <taxon>Bacteria</taxon>
        <taxon>Bacillati</taxon>
        <taxon>Actinomycetota</taxon>
        <taxon>Actinomycetes</taxon>
        <taxon>Propionibacteriales</taxon>
        <taxon>Nocardioidaceae</taxon>
        <taxon>Nocardioides</taxon>
    </lineage>
</organism>
<comment type="caution">
    <text evidence="2">The sequence shown here is derived from an EMBL/GenBank/DDBJ whole genome shotgun (WGS) entry which is preliminary data.</text>
</comment>
<protein>
    <submittedName>
        <fullName evidence="2">Uncharacterized protein</fullName>
    </submittedName>
</protein>
<keyword evidence="3" id="KW-1185">Reference proteome</keyword>
<feature type="compositionally biased region" description="Pro residues" evidence="1">
    <location>
        <begin position="41"/>
        <end position="50"/>
    </location>
</feature>
<dbReference type="EMBL" id="JBEGDP010000029">
    <property type="protein sequence ID" value="MEQ7849152.1"/>
    <property type="molecule type" value="Genomic_DNA"/>
</dbReference>
<reference evidence="2 3" key="1">
    <citation type="submission" date="2024-02" db="EMBL/GenBank/DDBJ databases">
        <title>Full genome sequence of Nocardioides kribbensis.</title>
        <authorList>
            <person name="Poletto B.L."/>
            <person name="Silva G."/>
            <person name="Galante D."/>
            <person name="Campos K.R."/>
            <person name="Santos M.B.N."/>
            <person name="Sacchi C.T."/>
        </authorList>
    </citation>
    <scope>NUCLEOTIDE SEQUENCE [LARGE SCALE GENOMIC DNA]</scope>
    <source>
        <strain evidence="2 3">O4R</strain>
    </source>
</reference>
<dbReference type="Proteomes" id="UP001482520">
    <property type="component" value="Unassembled WGS sequence"/>
</dbReference>
<evidence type="ECO:0000256" key="1">
    <source>
        <dbReference type="SAM" id="MobiDB-lite"/>
    </source>
</evidence>
<evidence type="ECO:0000313" key="3">
    <source>
        <dbReference type="Proteomes" id="UP001482520"/>
    </source>
</evidence>
<proteinExistence type="predicted"/>
<dbReference type="RefSeq" id="WP_349805471.1">
    <property type="nucleotide sequence ID" value="NZ_JBEGDP010000029.1"/>
</dbReference>
<gene>
    <name evidence="2" type="ORF">V6R90_17895</name>
</gene>
<accession>A0ABV1P313</accession>